<dbReference type="EMBL" id="KP296186">
    <property type="protein sequence ID" value="AKN80735.1"/>
    <property type="molecule type" value="Genomic_DNA"/>
</dbReference>
<name>A0A0R7EYT3_9BBAC</name>
<proteinExistence type="predicted"/>
<dbReference type="RefSeq" id="YP_009182271.1">
    <property type="nucleotide sequence ID" value="NC_028491.1"/>
</dbReference>
<evidence type="ECO:0000313" key="1">
    <source>
        <dbReference type="EMBL" id="AKN80735.1"/>
    </source>
</evidence>
<evidence type="ECO:0008006" key="3">
    <source>
        <dbReference type="Google" id="ProtNLM"/>
    </source>
</evidence>
<accession>A0A0R7EYT3</accession>
<organism evidence="1 2">
    <name type="scientific">Diatraea saccharalis granulovirus</name>
    <dbReference type="NCBI Taxonomy" id="1675862"/>
    <lineage>
        <taxon>Viruses</taxon>
        <taxon>Viruses incertae sedis</taxon>
        <taxon>Naldaviricetes</taxon>
        <taxon>Lefavirales</taxon>
        <taxon>Baculoviridae</taxon>
        <taxon>Betabaculovirus</taxon>
        <taxon>Betabaculovirus disaccharalis</taxon>
    </lineage>
</organism>
<keyword evidence="2" id="KW-1185">Reference proteome</keyword>
<dbReference type="InterPro" id="IPR009477">
    <property type="entry name" value="Baculo_Ac102"/>
</dbReference>
<dbReference type="Pfam" id="PF06497">
    <property type="entry name" value="Baculo_Ac102"/>
    <property type="match status" value="1"/>
</dbReference>
<dbReference type="GeneID" id="26373942"/>
<reference evidence="1 2" key="1">
    <citation type="journal article" date="2015" name="J. Virol.">
        <title>A betabaculovirus-encoded gp64 homolog is a functional envelope fusion protein.</title>
        <authorList>
            <person name="Ardisson-Araujo D.M."/>
            <person name="Melo F.L."/>
            <person name="Clem R.J."/>
            <person name="Wolff J.L."/>
            <person name="Ribeiro B.M."/>
        </authorList>
    </citation>
    <scope>NUCLEOTIDE SEQUENCE [LARGE SCALE GENOMIC DNA]</scope>
    <source>
        <strain evidence="1 2">Parana-2009</strain>
    </source>
</reference>
<evidence type="ECO:0000313" key="2">
    <source>
        <dbReference type="Proteomes" id="UP000203433"/>
    </source>
</evidence>
<dbReference type="OrthoDB" id="22006at10239"/>
<protein>
    <recommendedName>
        <fullName evidence="3">P12</fullName>
    </recommendedName>
</protein>
<dbReference type="Proteomes" id="UP000203433">
    <property type="component" value="Segment"/>
</dbReference>
<sequence length="95" mass="10790">MEDSLFSTQQQQPAANDILLRALIAQGVGKRIKEDTTPGKHRILEKLVPRTRGLNRLIRGIDENNDEIRINGADDAVEVLEVMYDVMKNRFTISE</sequence>
<gene>
    <name evidence="1" type="primary">ORF-73</name>
</gene>
<dbReference type="KEGG" id="vg:26373942"/>